<dbReference type="PRINTS" id="PR00153">
    <property type="entry name" value="CSAPPISMRASE"/>
</dbReference>
<dbReference type="InterPro" id="IPR029000">
    <property type="entry name" value="Cyclophilin-like_dom_sf"/>
</dbReference>
<dbReference type="CDD" id="cd00317">
    <property type="entry name" value="cyclophilin"/>
    <property type="match status" value="1"/>
</dbReference>
<name>A0A1Q9DVK8_SYMMI</name>
<dbReference type="SUPFAM" id="SSF50891">
    <property type="entry name" value="Cyclophilin-like"/>
    <property type="match status" value="1"/>
</dbReference>
<reference evidence="6 7" key="1">
    <citation type="submission" date="2016-02" db="EMBL/GenBank/DDBJ databases">
        <title>Genome analysis of coral dinoflagellate symbionts highlights evolutionary adaptations to a symbiotic lifestyle.</title>
        <authorList>
            <person name="Aranda M."/>
            <person name="Li Y."/>
            <person name="Liew Y.J."/>
            <person name="Baumgarten S."/>
            <person name="Simakov O."/>
            <person name="Wilson M."/>
            <person name="Piel J."/>
            <person name="Ashoor H."/>
            <person name="Bougouffa S."/>
            <person name="Bajic V.B."/>
            <person name="Ryu T."/>
            <person name="Ravasi T."/>
            <person name="Bayer T."/>
            <person name="Micklem G."/>
            <person name="Kim H."/>
            <person name="Bhak J."/>
            <person name="Lajeunesse T.C."/>
            <person name="Voolstra C.R."/>
        </authorList>
    </citation>
    <scope>NUCLEOTIDE SEQUENCE [LARGE SCALE GENOMIC DNA]</scope>
    <source>
        <strain evidence="6 7">CCMP2467</strain>
    </source>
</reference>
<dbReference type="GO" id="GO:0003755">
    <property type="term" value="F:peptidyl-prolyl cis-trans isomerase activity"/>
    <property type="evidence" value="ECO:0007669"/>
    <property type="project" value="UniProtKB-KW"/>
</dbReference>
<feature type="region of interest" description="Disordered" evidence="4">
    <location>
        <begin position="272"/>
        <end position="297"/>
    </location>
</feature>
<dbReference type="PANTHER" id="PTHR45625:SF4">
    <property type="entry name" value="PEPTIDYLPROLYL ISOMERASE DOMAIN AND WD REPEAT-CONTAINING PROTEIN 1"/>
    <property type="match status" value="1"/>
</dbReference>
<keyword evidence="2" id="KW-0697">Rotamase</keyword>
<dbReference type="AlphaFoldDB" id="A0A1Q9DVK8"/>
<feature type="compositionally biased region" description="Polar residues" evidence="4">
    <location>
        <begin position="537"/>
        <end position="546"/>
    </location>
</feature>
<keyword evidence="7" id="KW-1185">Reference proteome</keyword>
<dbReference type="Proteomes" id="UP000186817">
    <property type="component" value="Unassembled WGS sequence"/>
</dbReference>
<feature type="domain" description="PPIase cyclophilin-type" evidence="5">
    <location>
        <begin position="9"/>
        <end position="184"/>
    </location>
</feature>
<dbReference type="InterPro" id="IPR020892">
    <property type="entry name" value="Cyclophilin-type_PPIase_CS"/>
</dbReference>
<dbReference type="InterPro" id="IPR002130">
    <property type="entry name" value="Cyclophilin-type_PPIase_dom"/>
</dbReference>
<dbReference type="PROSITE" id="PS50072">
    <property type="entry name" value="CSA_PPIASE_2"/>
    <property type="match status" value="1"/>
</dbReference>
<gene>
    <name evidence="6" type="primary">CYP18-3</name>
    <name evidence="6" type="ORF">AK812_SmicGene18285</name>
</gene>
<evidence type="ECO:0000259" key="5">
    <source>
        <dbReference type="PROSITE" id="PS50072"/>
    </source>
</evidence>
<dbReference type="GO" id="GO:0006457">
    <property type="term" value="P:protein folding"/>
    <property type="evidence" value="ECO:0007669"/>
    <property type="project" value="InterPro"/>
</dbReference>
<protein>
    <recommendedName>
        <fullName evidence="1">peptidylprolyl isomerase</fullName>
        <ecNumber evidence="1">5.2.1.8</ecNumber>
    </recommendedName>
</protein>
<organism evidence="6 7">
    <name type="scientific">Symbiodinium microadriaticum</name>
    <name type="common">Dinoflagellate</name>
    <name type="synonym">Zooxanthella microadriatica</name>
    <dbReference type="NCBI Taxonomy" id="2951"/>
    <lineage>
        <taxon>Eukaryota</taxon>
        <taxon>Sar</taxon>
        <taxon>Alveolata</taxon>
        <taxon>Dinophyceae</taxon>
        <taxon>Suessiales</taxon>
        <taxon>Symbiodiniaceae</taxon>
        <taxon>Symbiodinium</taxon>
    </lineage>
</organism>
<evidence type="ECO:0000256" key="1">
    <source>
        <dbReference type="ARBA" id="ARBA00013194"/>
    </source>
</evidence>
<evidence type="ECO:0000313" key="6">
    <source>
        <dbReference type="EMBL" id="OLP99204.1"/>
    </source>
</evidence>
<feature type="region of interest" description="Disordered" evidence="4">
    <location>
        <begin position="529"/>
        <end position="573"/>
    </location>
</feature>
<keyword evidence="3 6" id="KW-0413">Isomerase</keyword>
<proteinExistence type="predicted"/>
<dbReference type="PROSITE" id="PS00170">
    <property type="entry name" value="CSA_PPIASE_1"/>
    <property type="match status" value="1"/>
</dbReference>
<dbReference type="EC" id="5.2.1.8" evidence="1"/>
<evidence type="ECO:0000313" key="7">
    <source>
        <dbReference type="Proteomes" id="UP000186817"/>
    </source>
</evidence>
<dbReference type="Gene3D" id="2.40.100.10">
    <property type="entry name" value="Cyclophilin-like"/>
    <property type="match status" value="1"/>
</dbReference>
<evidence type="ECO:0000256" key="4">
    <source>
        <dbReference type="SAM" id="MobiDB-lite"/>
    </source>
</evidence>
<sequence>MANPTATFDTTMGIFTAELYLDRVPRTASNFIDLANSGFYNGLHFHRVIPGFMNQFGCPYSKDPKSSRAGTGGPPDGSFKNLKTGATEKRTNGGNIQDENISKDTNAPGTLSMANTGDANTGGSQFFINVAHNNFLDWFDSSSPSCHPVFGQITSGMDVVEAISKVQTRDDNPIKPVMMNKITISCQARRRAVLAERRRDDRPVDPARGISEGKPVLSFRIPKPCFPRRASGPNYPALDRHACVGILSGFFAGARSGQRNISNFVRGRQNHQLRASETTRGSRKHMEDDRSVGSETTLQKLIERTTPDNAHQQVLSLQLYPPLNEFWEDVPCRGIPYLQTGSLVHVKMGPNILLVDLHGKSLVWQEARQKTNGPARKYVKIGGLLDWYALQVSGRSADDAAVFTPRSYSFALKLHGKDKVSDDSVGNNHSLIAGFECLLPATSYDIAQHPVIYEQQIGLTVSKDLPLRVVGFKNVVLVSGRPPEAGDVITSVNGQDWQEDVTKWERQAVLSLINEKRPAEWQDRLDQAAKRRRIDQEQTQTEPNHTSDCESQEVGGSLGAQDPLAYLSEASSD</sequence>
<dbReference type="InterPro" id="IPR044666">
    <property type="entry name" value="Cyclophilin_A-like"/>
</dbReference>
<dbReference type="Pfam" id="PF00160">
    <property type="entry name" value="Pro_isomerase"/>
    <property type="match status" value="1"/>
</dbReference>
<comment type="caution">
    <text evidence="6">The sequence shown here is derived from an EMBL/GenBank/DDBJ whole genome shotgun (WGS) entry which is preliminary data.</text>
</comment>
<evidence type="ECO:0000256" key="2">
    <source>
        <dbReference type="ARBA" id="ARBA00023110"/>
    </source>
</evidence>
<accession>A0A1Q9DVK8</accession>
<feature type="compositionally biased region" description="Polar residues" evidence="4">
    <location>
        <begin position="92"/>
        <end position="116"/>
    </location>
</feature>
<evidence type="ECO:0000256" key="3">
    <source>
        <dbReference type="ARBA" id="ARBA00023235"/>
    </source>
</evidence>
<dbReference type="OrthoDB" id="271386at2759"/>
<dbReference type="EMBL" id="LSRX01000371">
    <property type="protein sequence ID" value="OLP99204.1"/>
    <property type="molecule type" value="Genomic_DNA"/>
</dbReference>
<feature type="region of interest" description="Disordered" evidence="4">
    <location>
        <begin position="63"/>
        <end position="116"/>
    </location>
</feature>
<dbReference type="PANTHER" id="PTHR45625">
    <property type="entry name" value="PEPTIDYL-PROLYL CIS-TRANS ISOMERASE-RELATED"/>
    <property type="match status" value="1"/>
</dbReference>